<name>A0A0C3NQY2_PISTI</name>
<organism evidence="2 3">
    <name type="scientific">Pisolithus tinctorius Marx 270</name>
    <dbReference type="NCBI Taxonomy" id="870435"/>
    <lineage>
        <taxon>Eukaryota</taxon>
        <taxon>Fungi</taxon>
        <taxon>Dikarya</taxon>
        <taxon>Basidiomycota</taxon>
        <taxon>Agaricomycotina</taxon>
        <taxon>Agaricomycetes</taxon>
        <taxon>Agaricomycetidae</taxon>
        <taxon>Boletales</taxon>
        <taxon>Sclerodermatineae</taxon>
        <taxon>Pisolithaceae</taxon>
        <taxon>Pisolithus</taxon>
    </lineage>
</organism>
<dbReference type="InterPro" id="IPR025870">
    <property type="entry name" value="Glyoxalase-like_dom"/>
</dbReference>
<dbReference type="HOGENOM" id="CLU_058475_1_0_1"/>
<keyword evidence="3" id="KW-1185">Reference proteome</keyword>
<evidence type="ECO:0000313" key="3">
    <source>
        <dbReference type="Proteomes" id="UP000054217"/>
    </source>
</evidence>
<dbReference type="PANTHER" id="PTHR40265">
    <property type="entry name" value="BLL2707 PROTEIN"/>
    <property type="match status" value="1"/>
</dbReference>
<dbReference type="Proteomes" id="UP000054217">
    <property type="component" value="Unassembled WGS sequence"/>
</dbReference>
<evidence type="ECO:0000313" key="2">
    <source>
        <dbReference type="EMBL" id="KIN97915.1"/>
    </source>
</evidence>
<dbReference type="Gene3D" id="3.10.180.10">
    <property type="entry name" value="2,3-Dihydroxybiphenyl 1,2-Dioxygenase, domain 1"/>
    <property type="match status" value="1"/>
</dbReference>
<dbReference type="InParanoid" id="A0A0C3NQY2"/>
<dbReference type="EMBL" id="KN832022">
    <property type="protein sequence ID" value="KIN97915.1"/>
    <property type="molecule type" value="Genomic_DNA"/>
</dbReference>
<dbReference type="OrthoDB" id="408973at2759"/>
<dbReference type="Pfam" id="PF13468">
    <property type="entry name" value="Glyoxalase_3"/>
    <property type="match status" value="1"/>
</dbReference>
<reference evidence="3" key="2">
    <citation type="submission" date="2015-01" db="EMBL/GenBank/DDBJ databases">
        <title>Evolutionary Origins and Diversification of the Mycorrhizal Mutualists.</title>
        <authorList>
            <consortium name="DOE Joint Genome Institute"/>
            <consortium name="Mycorrhizal Genomics Consortium"/>
            <person name="Kohler A."/>
            <person name="Kuo A."/>
            <person name="Nagy L.G."/>
            <person name="Floudas D."/>
            <person name="Copeland A."/>
            <person name="Barry K.W."/>
            <person name="Cichocki N."/>
            <person name="Veneault-Fourrey C."/>
            <person name="LaButti K."/>
            <person name="Lindquist E.A."/>
            <person name="Lipzen A."/>
            <person name="Lundell T."/>
            <person name="Morin E."/>
            <person name="Murat C."/>
            <person name="Riley R."/>
            <person name="Ohm R."/>
            <person name="Sun H."/>
            <person name="Tunlid A."/>
            <person name="Henrissat B."/>
            <person name="Grigoriev I.V."/>
            <person name="Hibbett D.S."/>
            <person name="Martin F."/>
        </authorList>
    </citation>
    <scope>NUCLEOTIDE SEQUENCE [LARGE SCALE GENOMIC DNA]</scope>
    <source>
        <strain evidence="3">Marx 270</strain>
    </source>
</reference>
<protein>
    <recommendedName>
        <fullName evidence="1">Glyoxalase-like domain-containing protein</fullName>
    </recommendedName>
</protein>
<evidence type="ECO:0000259" key="1">
    <source>
        <dbReference type="Pfam" id="PF13468"/>
    </source>
</evidence>
<sequence>MSEPSTKILDHIVHLTPPGTVELASQQFRDLGFNVTPGGTHTGGLTANALVILADGSYLELISFTHPASHYPPTSPDRQKRDSNPWSHKHPGWIDYAFLGSSDPDVSIARIINERADLDRSGAAYDPEVDGGRVREDGKTLKWMITAPHEERKRGTLPFFCGDVTPREWRVPIDPPSNSKHPSGVLGIAHVRILTMTESLDAQSSQLTSVVGDPPVEHSSSGYTWSLETPHSGLGVLRPRLILSAPVDEDEEAYLAERGPGVYEVAFWVQPGGKEGTSATPYGKIVWQVKTT</sequence>
<gene>
    <name evidence="2" type="ORF">M404DRAFT_159192</name>
</gene>
<dbReference type="SUPFAM" id="SSF54593">
    <property type="entry name" value="Glyoxalase/Bleomycin resistance protein/Dihydroxybiphenyl dioxygenase"/>
    <property type="match status" value="1"/>
</dbReference>
<dbReference type="InterPro" id="IPR029068">
    <property type="entry name" value="Glyas_Bleomycin-R_OHBP_Dase"/>
</dbReference>
<accession>A0A0C3NQY2</accession>
<dbReference type="PANTHER" id="PTHR40265:SF1">
    <property type="entry name" value="GLYOXALASE-LIKE DOMAIN-CONTAINING PROTEIN"/>
    <property type="match status" value="1"/>
</dbReference>
<dbReference type="AlphaFoldDB" id="A0A0C3NQY2"/>
<reference evidence="2 3" key="1">
    <citation type="submission" date="2014-04" db="EMBL/GenBank/DDBJ databases">
        <authorList>
            <consortium name="DOE Joint Genome Institute"/>
            <person name="Kuo A."/>
            <person name="Kohler A."/>
            <person name="Costa M.D."/>
            <person name="Nagy L.G."/>
            <person name="Floudas D."/>
            <person name="Copeland A."/>
            <person name="Barry K.W."/>
            <person name="Cichocki N."/>
            <person name="Veneault-Fourrey C."/>
            <person name="LaButti K."/>
            <person name="Lindquist E.A."/>
            <person name="Lipzen A."/>
            <person name="Lundell T."/>
            <person name="Morin E."/>
            <person name="Murat C."/>
            <person name="Sun H."/>
            <person name="Tunlid A."/>
            <person name="Henrissat B."/>
            <person name="Grigoriev I.V."/>
            <person name="Hibbett D.S."/>
            <person name="Martin F."/>
            <person name="Nordberg H.P."/>
            <person name="Cantor M.N."/>
            <person name="Hua S.X."/>
        </authorList>
    </citation>
    <scope>NUCLEOTIDE SEQUENCE [LARGE SCALE GENOMIC DNA]</scope>
    <source>
        <strain evidence="2 3">Marx 270</strain>
    </source>
</reference>
<proteinExistence type="predicted"/>
<feature type="domain" description="Glyoxalase-like" evidence="1">
    <location>
        <begin position="9"/>
        <end position="196"/>
    </location>
</feature>